<dbReference type="OrthoDB" id="8891264at2759"/>
<evidence type="ECO:0000313" key="9">
    <source>
        <dbReference type="EMBL" id="KAF6171276.1"/>
    </source>
</evidence>
<accession>A0A7J7NVR9</accession>
<dbReference type="Gene3D" id="1.10.510.10">
    <property type="entry name" value="Transferase(Phosphotransferase) domain 1"/>
    <property type="match status" value="1"/>
</dbReference>
<evidence type="ECO:0000256" key="6">
    <source>
        <dbReference type="ARBA" id="ARBA00023136"/>
    </source>
</evidence>
<dbReference type="InterPro" id="IPR001245">
    <property type="entry name" value="Ser-Thr/Tyr_kinase_cat_dom"/>
</dbReference>
<dbReference type="AlphaFoldDB" id="A0A7J7NVR9"/>
<dbReference type="Proteomes" id="UP000541444">
    <property type="component" value="Unassembled WGS sequence"/>
</dbReference>
<comment type="subcellular location">
    <subcellularLocation>
        <location evidence="1">Membrane</location>
        <topology evidence="1">Single-pass type I membrane protein</topology>
    </subcellularLocation>
</comment>
<name>A0A7J7NVR9_9MAGN</name>
<evidence type="ECO:0000256" key="4">
    <source>
        <dbReference type="ARBA" id="ARBA00022729"/>
    </source>
</evidence>
<dbReference type="GO" id="GO:0004674">
    <property type="term" value="F:protein serine/threonine kinase activity"/>
    <property type="evidence" value="ECO:0007669"/>
    <property type="project" value="UniProtKB-KW"/>
</dbReference>
<evidence type="ECO:0000259" key="8">
    <source>
        <dbReference type="Pfam" id="PF07714"/>
    </source>
</evidence>
<evidence type="ECO:0000256" key="5">
    <source>
        <dbReference type="ARBA" id="ARBA00022989"/>
    </source>
</evidence>
<dbReference type="SUPFAM" id="SSF56112">
    <property type="entry name" value="Protein kinase-like (PK-like)"/>
    <property type="match status" value="1"/>
</dbReference>
<evidence type="ECO:0000313" key="10">
    <source>
        <dbReference type="Proteomes" id="UP000541444"/>
    </source>
</evidence>
<evidence type="ECO:0000256" key="7">
    <source>
        <dbReference type="ARBA" id="ARBA00023180"/>
    </source>
</evidence>
<keyword evidence="2" id="KW-0723">Serine/threonine-protein kinase</keyword>
<comment type="caution">
    <text evidence="9">The sequence shown here is derived from an EMBL/GenBank/DDBJ whole genome shotgun (WGS) entry which is preliminary data.</text>
</comment>
<keyword evidence="4" id="KW-0732">Signal</keyword>
<keyword evidence="6" id="KW-0472">Membrane</keyword>
<keyword evidence="5" id="KW-1133">Transmembrane helix</keyword>
<evidence type="ECO:0000256" key="3">
    <source>
        <dbReference type="ARBA" id="ARBA00022692"/>
    </source>
</evidence>
<keyword evidence="10" id="KW-1185">Reference proteome</keyword>
<gene>
    <name evidence="9" type="ORF">GIB67_036944</name>
</gene>
<feature type="domain" description="Serine-threonine/tyrosine-protein kinase catalytic" evidence="8">
    <location>
        <begin position="5"/>
        <end position="60"/>
    </location>
</feature>
<dbReference type="InterPro" id="IPR011009">
    <property type="entry name" value="Kinase-like_dom_sf"/>
</dbReference>
<dbReference type="Pfam" id="PF07714">
    <property type="entry name" value="PK_Tyr_Ser-Thr"/>
    <property type="match status" value="1"/>
</dbReference>
<protein>
    <recommendedName>
        <fullName evidence="8">Serine-threonine/tyrosine-protein kinase catalytic domain-containing protein</fullName>
    </recommendedName>
</protein>
<keyword evidence="3" id="KW-0812">Transmembrane</keyword>
<keyword evidence="7" id="KW-0325">Glycoprotein</keyword>
<evidence type="ECO:0000256" key="2">
    <source>
        <dbReference type="ARBA" id="ARBA00022527"/>
    </source>
</evidence>
<evidence type="ECO:0000256" key="1">
    <source>
        <dbReference type="ARBA" id="ARBA00004479"/>
    </source>
</evidence>
<dbReference type="InterPro" id="IPR045874">
    <property type="entry name" value="LRK10/LRL21-25-like"/>
</dbReference>
<organism evidence="9 10">
    <name type="scientific">Kingdonia uniflora</name>
    <dbReference type="NCBI Taxonomy" id="39325"/>
    <lineage>
        <taxon>Eukaryota</taxon>
        <taxon>Viridiplantae</taxon>
        <taxon>Streptophyta</taxon>
        <taxon>Embryophyta</taxon>
        <taxon>Tracheophyta</taxon>
        <taxon>Spermatophyta</taxon>
        <taxon>Magnoliopsida</taxon>
        <taxon>Ranunculales</taxon>
        <taxon>Circaeasteraceae</taxon>
        <taxon>Kingdonia</taxon>
    </lineage>
</organism>
<proteinExistence type="predicted"/>
<dbReference type="PANTHER" id="PTHR27009">
    <property type="entry name" value="RUST RESISTANCE KINASE LR10-RELATED"/>
    <property type="match status" value="1"/>
</dbReference>
<dbReference type="GO" id="GO:0016020">
    <property type="term" value="C:membrane"/>
    <property type="evidence" value="ECO:0007669"/>
    <property type="project" value="UniProtKB-SubCell"/>
</dbReference>
<dbReference type="EMBL" id="JACGCM010000510">
    <property type="protein sequence ID" value="KAF6171276.1"/>
    <property type="molecule type" value="Genomic_DNA"/>
</dbReference>
<sequence length="68" mass="7736">MRESKGDEEDFINEVANINRTSHVKVVNLLGFCFNGLKRALIYEFMSNGSLKKIIYKNKPLETSSSLP</sequence>
<reference evidence="9 10" key="1">
    <citation type="journal article" date="2020" name="IScience">
        <title>Genome Sequencing of the Endangered Kingdonia uniflora (Circaeasteraceae, Ranunculales) Reveals Potential Mechanisms of Evolutionary Specialization.</title>
        <authorList>
            <person name="Sun Y."/>
            <person name="Deng T."/>
            <person name="Zhang A."/>
            <person name="Moore M.J."/>
            <person name="Landis J.B."/>
            <person name="Lin N."/>
            <person name="Zhang H."/>
            <person name="Zhang X."/>
            <person name="Huang J."/>
            <person name="Zhang X."/>
            <person name="Sun H."/>
            <person name="Wang H."/>
        </authorList>
    </citation>
    <scope>NUCLEOTIDE SEQUENCE [LARGE SCALE GENOMIC DNA]</scope>
    <source>
        <strain evidence="9">TB1705</strain>
        <tissue evidence="9">Leaf</tissue>
    </source>
</reference>
<keyword evidence="2" id="KW-0418">Kinase</keyword>
<keyword evidence="2" id="KW-0808">Transferase</keyword>